<name>A0A166DPS4_9AGAM</name>
<feature type="signal peptide" evidence="1">
    <location>
        <begin position="1"/>
        <end position="27"/>
    </location>
</feature>
<sequence length="151" mass="15595">MFKFTASFFLALFALLAVATSFASASAVPVSSLDTRNPQDICKLVGIDITADLNAIVAAKNNLVVDVFADLNVDLKLCVDAIIDAKATIGADVVVALTVALFANIEAALVGLDLAVVANLIAQIDLDLTLKAILDAVVLIKVDANVEVGLA</sequence>
<evidence type="ECO:0008006" key="4">
    <source>
        <dbReference type="Google" id="ProtNLM"/>
    </source>
</evidence>
<keyword evidence="1" id="KW-0732">Signal</keyword>
<evidence type="ECO:0000256" key="1">
    <source>
        <dbReference type="SAM" id="SignalP"/>
    </source>
</evidence>
<protein>
    <recommendedName>
        <fullName evidence="4">Transmembrane protein</fullName>
    </recommendedName>
</protein>
<organism evidence="2 3">
    <name type="scientific">Sistotremastrum suecicum HHB10207 ss-3</name>
    <dbReference type="NCBI Taxonomy" id="1314776"/>
    <lineage>
        <taxon>Eukaryota</taxon>
        <taxon>Fungi</taxon>
        <taxon>Dikarya</taxon>
        <taxon>Basidiomycota</taxon>
        <taxon>Agaricomycotina</taxon>
        <taxon>Agaricomycetes</taxon>
        <taxon>Sistotremastrales</taxon>
        <taxon>Sistotremastraceae</taxon>
        <taxon>Sistotremastrum</taxon>
    </lineage>
</organism>
<proteinExistence type="predicted"/>
<evidence type="ECO:0000313" key="3">
    <source>
        <dbReference type="Proteomes" id="UP000076798"/>
    </source>
</evidence>
<evidence type="ECO:0000313" key="2">
    <source>
        <dbReference type="EMBL" id="KZT38768.1"/>
    </source>
</evidence>
<feature type="chain" id="PRO_5007872292" description="Transmembrane protein" evidence="1">
    <location>
        <begin position="28"/>
        <end position="151"/>
    </location>
</feature>
<dbReference type="EMBL" id="KV428057">
    <property type="protein sequence ID" value="KZT38768.1"/>
    <property type="molecule type" value="Genomic_DNA"/>
</dbReference>
<reference evidence="2 3" key="1">
    <citation type="journal article" date="2016" name="Mol. Biol. Evol.">
        <title>Comparative Genomics of Early-Diverging Mushroom-Forming Fungi Provides Insights into the Origins of Lignocellulose Decay Capabilities.</title>
        <authorList>
            <person name="Nagy L.G."/>
            <person name="Riley R."/>
            <person name="Tritt A."/>
            <person name="Adam C."/>
            <person name="Daum C."/>
            <person name="Floudas D."/>
            <person name="Sun H."/>
            <person name="Yadav J.S."/>
            <person name="Pangilinan J."/>
            <person name="Larsson K.H."/>
            <person name="Matsuura K."/>
            <person name="Barry K."/>
            <person name="Labutti K."/>
            <person name="Kuo R."/>
            <person name="Ohm R.A."/>
            <person name="Bhattacharya S.S."/>
            <person name="Shirouzu T."/>
            <person name="Yoshinaga Y."/>
            <person name="Martin F.M."/>
            <person name="Grigoriev I.V."/>
            <person name="Hibbett D.S."/>
        </authorList>
    </citation>
    <scope>NUCLEOTIDE SEQUENCE [LARGE SCALE GENOMIC DNA]</scope>
    <source>
        <strain evidence="2 3">HHB10207 ss-3</strain>
    </source>
</reference>
<accession>A0A166DPS4</accession>
<keyword evidence="3" id="KW-1185">Reference proteome</keyword>
<gene>
    <name evidence="2" type="ORF">SISSUDRAFT_1101215</name>
</gene>
<dbReference type="Proteomes" id="UP000076798">
    <property type="component" value="Unassembled WGS sequence"/>
</dbReference>
<dbReference type="AlphaFoldDB" id="A0A166DPS4"/>